<name>A0A0B1P6W0_UNCNE</name>
<dbReference type="OMA" id="PRDIGIC"/>
<dbReference type="AlphaFoldDB" id="A0A0B1P6W0"/>
<reference evidence="1 2" key="1">
    <citation type="journal article" date="2014" name="BMC Genomics">
        <title>Adaptive genomic structural variation in the grape powdery mildew pathogen, Erysiphe necator.</title>
        <authorList>
            <person name="Jones L."/>
            <person name="Riaz S."/>
            <person name="Morales-Cruz A."/>
            <person name="Amrine K.C."/>
            <person name="McGuire B."/>
            <person name="Gubler W.D."/>
            <person name="Walker M.A."/>
            <person name="Cantu D."/>
        </authorList>
    </citation>
    <scope>NUCLEOTIDE SEQUENCE [LARGE SCALE GENOMIC DNA]</scope>
    <source>
        <strain evidence="2">c</strain>
    </source>
</reference>
<gene>
    <name evidence="1" type="ORF">EV44_g1924</name>
</gene>
<accession>A0A0B1P6W0</accession>
<protein>
    <submittedName>
        <fullName evidence="1">Putative blumeria specific protein</fullName>
    </submittedName>
</protein>
<keyword evidence="2" id="KW-1185">Reference proteome</keyword>
<organism evidence="1 2">
    <name type="scientific">Uncinula necator</name>
    <name type="common">Grape powdery mildew</name>
    <dbReference type="NCBI Taxonomy" id="52586"/>
    <lineage>
        <taxon>Eukaryota</taxon>
        <taxon>Fungi</taxon>
        <taxon>Dikarya</taxon>
        <taxon>Ascomycota</taxon>
        <taxon>Pezizomycotina</taxon>
        <taxon>Leotiomycetes</taxon>
        <taxon>Erysiphales</taxon>
        <taxon>Erysiphaceae</taxon>
        <taxon>Erysiphe</taxon>
    </lineage>
</organism>
<evidence type="ECO:0000313" key="1">
    <source>
        <dbReference type="EMBL" id="KHJ32389.1"/>
    </source>
</evidence>
<evidence type="ECO:0000313" key="2">
    <source>
        <dbReference type="Proteomes" id="UP000030854"/>
    </source>
</evidence>
<proteinExistence type="predicted"/>
<comment type="caution">
    <text evidence="1">The sequence shown here is derived from an EMBL/GenBank/DDBJ whole genome shotgun (WGS) entry which is preliminary data.</text>
</comment>
<dbReference type="Proteomes" id="UP000030854">
    <property type="component" value="Unassembled WGS sequence"/>
</dbReference>
<sequence length="240" mass="27854">MYISPKTMTKIPHWPIVNFPTHEIYARFAPGTLDTIKQIRNKYTTNLIYPRDIGICLFRGITKNVTTTKTLHGKLTTIASSVAPFQVEVLRPFRNRSAEERNYPASVYYEISNSPFNLLCIDLIILFKKHFTQYLPRPQINKSFKIGITGEVKSYEESDKIVTELKTIEKPNPLLFDAFVLASRPNQNLLSRLDDEIQEFPFTANKETFELYLQNLKAKRDVFFRKKLEKNQQNGGEILS</sequence>
<dbReference type="HOGENOM" id="CLU_1255786_0_0_1"/>
<dbReference type="EMBL" id="JNVN01002115">
    <property type="protein sequence ID" value="KHJ32389.1"/>
    <property type="molecule type" value="Genomic_DNA"/>
</dbReference>